<dbReference type="InterPro" id="IPR036907">
    <property type="entry name" value="5'-Nucleotdase_C_sf"/>
</dbReference>
<dbReference type="SUPFAM" id="SSF55816">
    <property type="entry name" value="5'-nucleotidase (syn. UDP-sugar hydrolase), C-terminal domain"/>
    <property type="match status" value="1"/>
</dbReference>
<evidence type="ECO:0000259" key="4">
    <source>
        <dbReference type="Pfam" id="PF02872"/>
    </source>
</evidence>
<dbReference type="Gene3D" id="3.60.21.10">
    <property type="match status" value="1"/>
</dbReference>
<dbReference type="InterPro" id="IPR006179">
    <property type="entry name" value="5_nucleotidase/apyrase"/>
</dbReference>
<keyword evidence="2" id="KW-0378">Hydrolase</keyword>
<dbReference type="RefSeq" id="WP_388037285.1">
    <property type="nucleotide sequence ID" value="NZ_JBHUEK010000010.1"/>
</dbReference>
<dbReference type="InterPro" id="IPR011240">
    <property type="entry name" value="Pesterase_YunD"/>
</dbReference>
<keyword evidence="1" id="KW-0732">Signal</keyword>
<sequence length="475" mass="54371">MIETVHIYHTNDLHSHFDRWPKITKYITEMRNLHQANNEEMLLIDIGDHIDRFHPISEASHGKMNVQLLNQLEYDYATIGNNEGITMSYEHLDSLYDDAEFKVLLANLFDRDGKLPNWADPYHIHVLPSGFRIGIIGLTVHYIGLYKLLGWNVKDPLAILQETINELKDKTDMILLMSHLGINEDEQIARDFPDVDVLLGGHTHHLLENGKRINNTLLCCAQKYGNYIGHVTLKIDTEEKRLIESAANVIPTKSLSESKETTEILSEYMAKSIHTLQHDVVAEIEQPLQSDWFAETSFSKLLAEVLREWCEGDISMVNAGLLLDSLPTGMVTREDLHRICPHPINPCKVWVKGDELKEIILQANTKEMENLRIKGLGFRGEVMGKMVYDGVEHNTSKLSDGLDHITDIKINGEDLDPDKTYSIATIDMFTFGSLFPVIRDAKDKKYYMPEFLRDLLAEKLKSNQQNVLKIRSQKD</sequence>
<dbReference type="Proteomes" id="UP001597227">
    <property type="component" value="Unassembled WGS sequence"/>
</dbReference>
<feature type="domain" description="Calcineurin-like phosphoesterase" evidence="3">
    <location>
        <begin position="6"/>
        <end position="205"/>
    </location>
</feature>
<dbReference type="PRINTS" id="PR01607">
    <property type="entry name" value="APYRASEFAMLY"/>
</dbReference>
<dbReference type="PANTHER" id="PTHR11575">
    <property type="entry name" value="5'-NUCLEOTIDASE-RELATED"/>
    <property type="match status" value="1"/>
</dbReference>
<dbReference type="Gene3D" id="3.90.780.10">
    <property type="entry name" value="5'-Nucleotidase, C-terminal domain"/>
    <property type="match status" value="1"/>
</dbReference>
<accession>A0ABW4MMY8</accession>
<dbReference type="EMBL" id="JBHUEK010000010">
    <property type="protein sequence ID" value="MFD1778763.1"/>
    <property type="molecule type" value="Genomic_DNA"/>
</dbReference>
<evidence type="ECO:0000313" key="6">
    <source>
        <dbReference type="Proteomes" id="UP001597227"/>
    </source>
</evidence>
<dbReference type="PIRSF" id="PIRSF036361">
    <property type="entry name" value="YunD"/>
    <property type="match status" value="1"/>
</dbReference>
<proteinExistence type="inferred from homology"/>
<organism evidence="5 6">
    <name type="scientific">Fredinandcohnia salidurans</name>
    <dbReference type="NCBI Taxonomy" id="2595041"/>
    <lineage>
        <taxon>Bacteria</taxon>
        <taxon>Bacillati</taxon>
        <taxon>Bacillota</taxon>
        <taxon>Bacilli</taxon>
        <taxon>Bacillales</taxon>
        <taxon>Bacillaceae</taxon>
        <taxon>Fredinandcohnia</taxon>
    </lineage>
</organism>
<protein>
    <submittedName>
        <fullName evidence="5">Bifunctional metallophosphatase/5'-nucleotidase</fullName>
    </submittedName>
</protein>
<reference evidence="6" key="1">
    <citation type="journal article" date="2019" name="Int. J. Syst. Evol. Microbiol.">
        <title>The Global Catalogue of Microorganisms (GCM) 10K type strain sequencing project: providing services to taxonomists for standard genome sequencing and annotation.</title>
        <authorList>
            <consortium name="The Broad Institute Genomics Platform"/>
            <consortium name="The Broad Institute Genome Sequencing Center for Infectious Disease"/>
            <person name="Wu L."/>
            <person name="Ma J."/>
        </authorList>
    </citation>
    <scope>NUCLEOTIDE SEQUENCE [LARGE SCALE GENOMIC DNA]</scope>
    <source>
        <strain evidence="6">CCUG 15531</strain>
    </source>
</reference>
<dbReference type="InterPro" id="IPR008334">
    <property type="entry name" value="5'-Nucleotdase_C"/>
</dbReference>
<keyword evidence="2" id="KW-0547">Nucleotide-binding</keyword>
<dbReference type="InterPro" id="IPR004843">
    <property type="entry name" value="Calcineurin-like_PHP"/>
</dbReference>
<comment type="caution">
    <text evidence="5">The sequence shown here is derived from an EMBL/GenBank/DDBJ whole genome shotgun (WGS) entry which is preliminary data.</text>
</comment>
<evidence type="ECO:0000256" key="1">
    <source>
        <dbReference type="ARBA" id="ARBA00022729"/>
    </source>
</evidence>
<feature type="domain" description="5'-Nucleotidase C-terminal" evidence="4">
    <location>
        <begin position="285"/>
        <end position="428"/>
    </location>
</feature>
<name>A0ABW4MMY8_9BACI</name>
<dbReference type="PANTHER" id="PTHR11575:SF23">
    <property type="entry name" value="5-NUCLEOTIDASE FAMILY PROTEIN"/>
    <property type="match status" value="1"/>
</dbReference>
<comment type="similarity">
    <text evidence="2">Belongs to the 5'-nucleotidase family.</text>
</comment>
<evidence type="ECO:0000256" key="2">
    <source>
        <dbReference type="RuleBase" id="RU362119"/>
    </source>
</evidence>
<dbReference type="SUPFAM" id="SSF56300">
    <property type="entry name" value="Metallo-dependent phosphatases"/>
    <property type="match status" value="1"/>
</dbReference>
<gene>
    <name evidence="5" type="ORF">ACFSFW_08790</name>
</gene>
<dbReference type="CDD" id="cd00845">
    <property type="entry name" value="MPP_UshA_N_like"/>
    <property type="match status" value="1"/>
</dbReference>
<dbReference type="Pfam" id="PF00149">
    <property type="entry name" value="Metallophos"/>
    <property type="match status" value="1"/>
</dbReference>
<evidence type="ECO:0000313" key="5">
    <source>
        <dbReference type="EMBL" id="MFD1778763.1"/>
    </source>
</evidence>
<evidence type="ECO:0000259" key="3">
    <source>
        <dbReference type="Pfam" id="PF00149"/>
    </source>
</evidence>
<dbReference type="Pfam" id="PF02872">
    <property type="entry name" value="5_nucleotid_C"/>
    <property type="match status" value="1"/>
</dbReference>
<dbReference type="InterPro" id="IPR029052">
    <property type="entry name" value="Metallo-depent_PP-like"/>
</dbReference>
<keyword evidence="6" id="KW-1185">Reference proteome</keyword>